<dbReference type="EMBL" id="JACGWK010000009">
    <property type="protein sequence ID" value="KAL0333965.1"/>
    <property type="molecule type" value="Genomic_DNA"/>
</dbReference>
<name>A0AAW2MS25_9LAMI</name>
<dbReference type="PANTHER" id="PTHR10775">
    <property type="entry name" value="OS08G0208400 PROTEIN"/>
    <property type="match status" value="1"/>
</dbReference>
<reference evidence="1" key="1">
    <citation type="submission" date="2020-06" db="EMBL/GenBank/DDBJ databases">
        <authorList>
            <person name="Li T."/>
            <person name="Hu X."/>
            <person name="Zhang T."/>
            <person name="Song X."/>
            <person name="Zhang H."/>
            <person name="Dai N."/>
            <person name="Sheng W."/>
            <person name="Hou X."/>
            <person name="Wei L."/>
        </authorList>
    </citation>
    <scope>NUCLEOTIDE SEQUENCE</scope>
    <source>
        <strain evidence="1">G01</strain>
        <tissue evidence="1">Leaf</tissue>
    </source>
</reference>
<dbReference type="AlphaFoldDB" id="A0AAW2MS25"/>
<accession>A0AAW2MS25</accession>
<evidence type="ECO:0000313" key="1">
    <source>
        <dbReference type="EMBL" id="KAL0333965.1"/>
    </source>
</evidence>
<organism evidence="1">
    <name type="scientific">Sesamum angustifolium</name>
    <dbReference type="NCBI Taxonomy" id="2727405"/>
    <lineage>
        <taxon>Eukaryota</taxon>
        <taxon>Viridiplantae</taxon>
        <taxon>Streptophyta</taxon>
        <taxon>Embryophyta</taxon>
        <taxon>Tracheophyta</taxon>
        <taxon>Spermatophyta</taxon>
        <taxon>Magnoliopsida</taxon>
        <taxon>eudicotyledons</taxon>
        <taxon>Gunneridae</taxon>
        <taxon>Pentapetalae</taxon>
        <taxon>asterids</taxon>
        <taxon>lamiids</taxon>
        <taxon>Lamiales</taxon>
        <taxon>Pedaliaceae</taxon>
        <taxon>Sesamum</taxon>
    </lineage>
</organism>
<protein>
    <submittedName>
        <fullName evidence="1">Uncharacterized protein</fullName>
    </submittedName>
</protein>
<dbReference type="PANTHER" id="PTHR10775:SF188">
    <property type="entry name" value="TRANSPOSASE-ASSOCIATED DOMAIN-CONTAINING PROTEIN"/>
    <property type="match status" value="1"/>
</dbReference>
<gene>
    <name evidence="1" type="ORF">Sangu_1552700</name>
</gene>
<reference evidence="1" key="2">
    <citation type="journal article" date="2024" name="Plant">
        <title>Genomic evolution and insights into agronomic trait innovations of Sesamum species.</title>
        <authorList>
            <person name="Miao H."/>
            <person name="Wang L."/>
            <person name="Qu L."/>
            <person name="Liu H."/>
            <person name="Sun Y."/>
            <person name="Le M."/>
            <person name="Wang Q."/>
            <person name="Wei S."/>
            <person name="Zheng Y."/>
            <person name="Lin W."/>
            <person name="Duan Y."/>
            <person name="Cao H."/>
            <person name="Xiong S."/>
            <person name="Wang X."/>
            <person name="Wei L."/>
            <person name="Li C."/>
            <person name="Ma Q."/>
            <person name="Ju M."/>
            <person name="Zhao R."/>
            <person name="Li G."/>
            <person name="Mu C."/>
            <person name="Tian Q."/>
            <person name="Mei H."/>
            <person name="Zhang T."/>
            <person name="Gao T."/>
            <person name="Zhang H."/>
        </authorList>
    </citation>
    <scope>NUCLEOTIDE SEQUENCE</scope>
    <source>
        <strain evidence="1">G01</strain>
    </source>
</reference>
<comment type="caution">
    <text evidence="1">The sequence shown here is derived from an EMBL/GenBank/DDBJ whole genome shotgun (WGS) entry which is preliminary data.</text>
</comment>
<proteinExistence type="predicted"/>
<sequence>MARLVNIKAEHNMSERCYDQVSQWASDLLSRVHTLPSNYYNTKKMIRDLGLPIKKIHACKNGCMLYWKDNIDMEYCKFCGDPRYKPTREQNSHRKKPSYVVFSYLPLTPHLQGLYASPATVEHMTWHASYVMDEGSVLILLMPKLGGMLTEHTQILYWSPVTLDWVFV</sequence>